<keyword evidence="2" id="KW-1185">Reference proteome</keyword>
<sequence length="109" mass="12316">MRLAQEERFLQEKLEALSAEVKADIEQRAQSEYKERVAEREALLAQGPKTFKEAAAMMVTLSPLFEKLVSWLSERGVYSAWYIAAPEDSPKGGITVYTQVNVHARKSGR</sequence>
<evidence type="ECO:0000313" key="2">
    <source>
        <dbReference type="Proteomes" id="UP000814128"/>
    </source>
</evidence>
<dbReference type="Proteomes" id="UP000814128">
    <property type="component" value="Unassembled WGS sequence"/>
</dbReference>
<organism evidence="1 2">
    <name type="scientific">Vararia minispora EC-137</name>
    <dbReference type="NCBI Taxonomy" id="1314806"/>
    <lineage>
        <taxon>Eukaryota</taxon>
        <taxon>Fungi</taxon>
        <taxon>Dikarya</taxon>
        <taxon>Basidiomycota</taxon>
        <taxon>Agaricomycotina</taxon>
        <taxon>Agaricomycetes</taxon>
        <taxon>Russulales</taxon>
        <taxon>Lachnocladiaceae</taxon>
        <taxon>Vararia</taxon>
    </lineage>
</organism>
<dbReference type="EMBL" id="MU274656">
    <property type="protein sequence ID" value="KAI0026388.1"/>
    <property type="molecule type" value="Genomic_DNA"/>
</dbReference>
<evidence type="ECO:0000313" key="1">
    <source>
        <dbReference type="EMBL" id="KAI0026388.1"/>
    </source>
</evidence>
<reference evidence="1" key="1">
    <citation type="submission" date="2021-02" db="EMBL/GenBank/DDBJ databases">
        <authorList>
            <consortium name="DOE Joint Genome Institute"/>
            <person name="Ahrendt S."/>
            <person name="Looney B.P."/>
            <person name="Miyauchi S."/>
            <person name="Morin E."/>
            <person name="Drula E."/>
            <person name="Courty P.E."/>
            <person name="Chicoki N."/>
            <person name="Fauchery L."/>
            <person name="Kohler A."/>
            <person name="Kuo A."/>
            <person name="Labutti K."/>
            <person name="Pangilinan J."/>
            <person name="Lipzen A."/>
            <person name="Riley R."/>
            <person name="Andreopoulos W."/>
            <person name="He G."/>
            <person name="Johnson J."/>
            <person name="Barry K.W."/>
            <person name="Grigoriev I.V."/>
            <person name="Nagy L."/>
            <person name="Hibbett D."/>
            <person name="Henrissat B."/>
            <person name="Matheny P.B."/>
            <person name="Labbe J."/>
            <person name="Martin F."/>
        </authorList>
    </citation>
    <scope>NUCLEOTIDE SEQUENCE</scope>
    <source>
        <strain evidence="1">EC-137</strain>
    </source>
</reference>
<accession>A0ACB8Q3T4</accession>
<comment type="caution">
    <text evidence="1">The sequence shown here is derived from an EMBL/GenBank/DDBJ whole genome shotgun (WGS) entry which is preliminary data.</text>
</comment>
<proteinExistence type="predicted"/>
<reference evidence="1" key="2">
    <citation type="journal article" date="2022" name="New Phytol.">
        <title>Evolutionary transition to the ectomycorrhizal habit in the genomes of a hyperdiverse lineage of mushroom-forming fungi.</title>
        <authorList>
            <person name="Looney B."/>
            <person name="Miyauchi S."/>
            <person name="Morin E."/>
            <person name="Drula E."/>
            <person name="Courty P.E."/>
            <person name="Kohler A."/>
            <person name="Kuo A."/>
            <person name="LaButti K."/>
            <person name="Pangilinan J."/>
            <person name="Lipzen A."/>
            <person name="Riley R."/>
            <person name="Andreopoulos W."/>
            <person name="He G."/>
            <person name="Johnson J."/>
            <person name="Nolan M."/>
            <person name="Tritt A."/>
            <person name="Barry K.W."/>
            <person name="Grigoriev I.V."/>
            <person name="Nagy L.G."/>
            <person name="Hibbett D."/>
            <person name="Henrissat B."/>
            <person name="Matheny P.B."/>
            <person name="Labbe J."/>
            <person name="Martin F.M."/>
        </authorList>
    </citation>
    <scope>NUCLEOTIDE SEQUENCE</scope>
    <source>
        <strain evidence="1">EC-137</strain>
    </source>
</reference>
<protein>
    <submittedName>
        <fullName evidence="1">Uncharacterized protein</fullName>
    </submittedName>
</protein>
<gene>
    <name evidence="1" type="ORF">K488DRAFT_92677</name>
</gene>
<name>A0ACB8Q3T4_9AGAM</name>